<dbReference type="GO" id="GO:0003677">
    <property type="term" value="F:DNA binding"/>
    <property type="evidence" value="ECO:0007669"/>
    <property type="project" value="InterPro"/>
</dbReference>
<dbReference type="InterPro" id="IPR010982">
    <property type="entry name" value="Lambda_DNA-bd_dom_sf"/>
</dbReference>
<evidence type="ECO:0000313" key="2">
    <source>
        <dbReference type="EMBL" id="RMI38410.1"/>
    </source>
</evidence>
<dbReference type="Proteomes" id="UP000282674">
    <property type="component" value="Unassembled WGS sequence"/>
</dbReference>
<dbReference type="InterPro" id="IPR001387">
    <property type="entry name" value="Cro/C1-type_HTH"/>
</dbReference>
<reference evidence="2 3" key="1">
    <citation type="submission" date="2018-10" db="EMBL/GenBank/DDBJ databases">
        <title>Isolation from soil.</title>
        <authorList>
            <person name="Hu J."/>
        </authorList>
    </citation>
    <scope>NUCLEOTIDE SEQUENCE [LARGE SCALE GENOMIC DNA]</scope>
    <source>
        <strain evidence="2 3">NEAU-Ht49</strain>
    </source>
</reference>
<accession>A0A3M2LNF9</accession>
<evidence type="ECO:0000259" key="1">
    <source>
        <dbReference type="PROSITE" id="PS50943"/>
    </source>
</evidence>
<protein>
    <submittedName>
        <fullName evidence="2">XRE family transcriptional regulator</fullName>
    </submittedName>
</protein>
<keyword evidence="3" id="KW-1185">Reference proteome</keyword>
<evidence type="ECO:0000313" key="3">
    <source>
        <dbReference type="Proteomes" id="UP000282674"/>
    </source>
</evidence>
<dbReference type="Pfam" id="PF13560">
    <property type="entry name" value="HTH_31"/>
    <property type="match status" value="1"/>
</dbReference>
<feature type="domain" description="HTH cro/C1-type" evidence="1">
    <location>
        <begin position="18"/>
        <end position="74"/>
    </location>
</feature>
<dbReference type="PROSITE" id="PS50943">
    <property type="entry name" value="HTH_CROC1"/>
    <property type="match status" value="1"/>
</dbReference>
<dbReference type="SMART" id="SM00530">
    <property type="entry name" value="HTH_XRE"/>
    <property type="match status" value="1"/>
</dbReference>
<sequence>MSTLRPSDAAKKAFGVRLRDLRLDASLSGVALAKRCGWHKTKISKIEHGKQTPSEPDIRAWATACDAQGQIPELVAAHRDVEQMWLEYRRELRAGQKHIQLRSMALYEQTKLLRAYEALFIPGFLQTFEYSVAQFSIHAQLHGLPLEDVEQAARNRLARQRLLGTGTNAFSFVLEASALHNNIGGAEVMSGQFDRLLEISAMPYVSIGIIPLGHRRTLYPGEAFYLFDEQHVRQEFWTGLLRSSRPEDIAYFVRAFAALRAQAVHGEAAHAEIESARRRLRGT</sequence>
<organism evidence="2 3">
    <name type="scientific">Actinomadura harenae</name>
    <dbReference type="NCBI Taxonomy" id="2483351"/>
    <lineage>
        <taxon>Bacteria</taxon>
        <taxon>Bacillati</taxon>
        <taxon>Actinomycetota</taxon>
        <taxon>Actinomycetes</taxon>
        <taxon>Streptosporangiales</taxon>
        <taxon>Thermomonosporaceae</taxon>
        <taxon>Actinomadura</taxon>
    </lineage>
</organism>
<dbReference type="Pfam" id="PF19054">
    <property type="entry name" value="DUF5753"/>
    <property type="match status" value="1"/>
</dbReference>
<dbReference type="EMBL" id="RFFG01000086">
    <property type="protein sequence ID" value="RMI38410.1"/>
    <property type="molecule type" value="Genomic_DNA"/>
</dbReference>
<dbReference type="InterPro" id="IPR043917">
    <property type="entry name" value="DUF5753"/>
</dbReference>
<dbReference type="SUPFAM" id="SSF47413">
    <property type="entry name" value="lambda repressor-like DNA-binding domains"/>
    <property type="match status" value="1"/>
</dbReference>
<gene>
    <name evidence="2" type="ORF">EBO15_32995</name>
</gene>
<proteinExistence type="predicted"/>
<dbReference type="AlphaFoldDB" id="A0A3M2LNF9"/>
<comment type="caution">
    <text evidence="2">The sequence shown here is derived from an EMBL/GenBank/DDBJ whole genome shotgun (WGS) entry which is preliminary data.</text>
</comment>
<name>A0A3M2LNF9_9ACTN</name>
<dbReference type="RefSeq" id="WP_122198392.1">
    <property type="nucleotide sequence ID" value="NZ_JBHSKC010000021.1"/>
</dbReference>
<dbReference type="Gene3D" id="1.10.260.40">
    <property type="entry name" value="lambda repressor-like DNA-binding domains"/>
    <property type="match status" value="1"/>
</dbReference>
<dbReference type="CDD" id="cd00093">
    <property type="entry name" value="HTH_XRE"/>
    <property type="match status" value="1"/>
</dbReference>